<accession>A0ABR3T0Z5</accession>
<dbReference type="PANTHER" id="PTHR47782">
    <property type="entry name" value="ZN(II)2CYS6 TRANSCRIPTION FACTOR (EUROFUNG)-RELATED"/>
    <property type="match status" value="1"/>
</dbReference>
<dbReference type="InterPro" id="IPR052202">
    <property type="entry name" value="Yeast_MetPath_Reg"/>
</dbReference>
<dbReference type="CDD" id="cd12148">
    <property type="entry name" value="fungal_TF_MHR"/>
    <property type="match status" value="1"/>
</dbReference>
<feature type="compositionally biased region" description="Basic and acidic residues" evidence="8">
    <location>
        <begin position="1"/>
        <end position="11"/>
    </location>
</feature>
<gene>
    <name evidence="10" type="ORF">SLS56_003073</name>
</gene>
<evidence type="ECO:0000256" key="8">
    <source>
        <dbReference type="SAM" id="MobiDB-lite"/>
    </source>
</evidence>
<evidence type="ECO:0000256" key="6">
    <source>
        <dbReference type="ARBA" id="ARBA00023163"/>
    </source>
</evidence>
<evidence type="ECO:0000259" key="9">
    <source>
        <dbReference type="SMART" id="SM00906"/>
    </source>
</evidence>
<protein>
    <recommendedName>
        <fullName evidence="9">Xylanolytic transcriptional activator regulatory domain-containing protein</fullName>
    </recommendedName>
</protein>
<evidence type="ECO:0000256" key="3">
    <source>
        <dbReference type="ARBA" id="ARBA00022833"/>
    </source>
</evidence>
<name>A0ABR3T0Z5_9PEZI</name>
<dbReference type="Pfam" id="PF04082">
    <property type="entry name" value="Fungal_trans"/>
    <property type="match status" value="1"/>
</dbReference>
<evidence type="ECO:0000313" key="11">
    <source>
        <dbReference type="Proteomes" id="UP001521116"/>
    </source>
</evidence>
<keyword evidence="3" id="KW-0862">Zinc</keyword>
<dbReference type="EMBL" id="JAJVDC020000023">
    <property type="protein sequence ID" value="KAL1633210.1"/>
    <property type="molecule type" value="Genomic_DNA"/>
</dbReference>
<dbReference type="PANTHER" id="PTHR47782:SF1">
    <property type="entry name" value="PYRIMIDINE PATHWAY REGULATORY PROTEIN 1"/>
    <property type="match status" value="1"/>
</dbReference>
<dbReference type="SMART" id="SM00906">
    <property type="entry name" value="Fungal_trans"/>
    <property type="match status" value="1"/>
</dbReference>
<comment type="caution">
    <text evidence="10">The sequence shown here is derived from an EMBL/GenBank/DDBJ whole genome shotgun (WGS) entry which is preliminary data.</text>
</comment>
<reference evidence="10 11" key="1">
    <citation type="submission" date="2024-02" db="EMBL/GenBank/DDBJ databases">
        <title>De novo assembly and annotation of 12 fungi associated with fruit tree decline syndrome in Ontario, Canada.</title>
        <authorList>
            <person name="Sulman M."/>
            <person name="Ellouze W."/>
            <person name="Ilyukhin E."/>
        </authorList>
    </citation>
    <scope>NUCLEOTIDE SEQUENCE [LARGE SCALE GENOMIC DNA]</scope>
    <source>
        <strain evidence="10 11">M1-105</strain>
    </source>
</reference>
<evidence type="ECO:0000256" key="7">
    <source>
        <dbReference type="ARBA" id="ARBA00023242"/>
    </source>
</evidence>
<evidence type="ECO:0000256" key="2">
    <source>
        <dbReference type="ARBA" id="ARBA00022723"/>
    </source>
</evidence>
<dbReference type="InterPro" id="IPR007219">
    <property type="entry name" value="XnlR_reg_dom"/>
</dbReference>
<keyword evidence="2" id="KW-0479">Metal-binding</keyword>
<evidence type="ECO:0000256" key="4">
    <source>
        <dbReference type="ARBA" id="ARBA00023015"/>
    </source>
</evidence>
<evidence type="ECO:0000256" key="5">
    <source>
        <dbReference type="ARBA" id="ARBA00023125"/>
    </source>
</evidence>
<organism evidence="10 11">
    <name type="scientific">Neofusicoccum ribis</name>
    <dbReference type="NCBI Taxonomy" id="45134"/>
    <lineage>
        <taxon>Eukaryota</taxon>
        <taxon>Fungi</taxon>
        <taxon>Dikarya</taxon>
        <taxon>Ascomycota</taxon>
        <taxon>Pezizomycotina</taxon>
        <taxon>Dothideomycetes</taxon>
        <taxon>Dothideomycetes incertae sedis</taxon>
        <taxon>Botryosphaeriales</taxon>
        <taxon>Botryosphaeriaceae</taxon>
        <taxon>Neofusicoccum</taxon>
    </lineage>
</organism>
<feature type="domain" description="Xylanolytic transcriptional activator regulatory" evidence="9">
    <location>
        <begin position="224"/>
        <end position="297"/>
    </location>
</feature>
<keyword evidence="4" id="KW-0805">Transcription regulation</keyword>
<evidence type="ECO:0000313" key="10">
    <source>
        <dbReference type="EMBL" id="KAL1633210.1"/>
    </source>
</evidence>
<keyword evidence="6" id="KW-0804">Transcription</keyword>
<proteinExistence type="predicted"/>
<dbReference type="Proteomes" id="UP001521116">
    <property type="component" value="Unassembled WGS sequence"/>
</dbReference>
<keyword evidence="11" id="KW-1185">Reference proteome</keyword>
<comment type="subcellular location">
    <subcellularLocation>
        <location evidence="1">Nucleus</location>
    </subcellularLocation>
</comment>
<keyword evidence="5" id="KW-0238">DNA-binding</keyword>
<keyword evidence="7" id="KW-0539">Nucleus</keyword>
<sequence length="365" mass="40655">MSTSLEDRVAHLEQQLDDYRRSDTRASPAPATNPQPGRVEDLLGQASFVSIYPSTFPSPRYMGPGSGLPLLRLLLQDIQSTTSFGSASTVHPIPSSILDQLPHEIAAFLPAQDVSRQLIDAYFEHCDFFSPIFYRAEVLRMLEASDESSVEERYKLFMVLAVAIQLLNRTDSSLPAQRADAYFSAALRLLLDHPAVLLAGDLRHLEDLLLLVQYTCLSSSLTGAWHVIGLATRLAVDLGLHDHADHLPLDPLTLDRRKRLFWATYTFERNLCAVLGRPVSIPDESIFVSLPSDADDEFITATGILPQSGISRKALALHLIRCSITNHLSPSRPLTINYGDTTCVRDLKIGARLYHRTILHPNWPR</sequence>
<evidence type="ECO:0000256" key="1">
    <source>
        <dbReference type="ARBA" id="ARBA00004123"/>
    </source>
</evidence>
<feature type="region of interest" description="Disordered" evidence="8">
    <location>
        <begin position="1"/>
        <end position="39"/>
    </location>
</feature>